<dbReference type="PANTHER" id="PTHR12128:SF66">
    <property type="entry name" value="4-HYDROXY-2-OXOGLUTARATE ALDOLASE, MITOCHONDRIAL"/>
    <property type="match status" value="1"/>
</dbReference>
<organism evidence="15 16">
    <name type="scientific">Paraburkholderia tropica</name>
    <dbReference type="NCBI Taxonomy" id="92647"/>
    <lineage>
        <taxon>Bacteria</taxon>
        <taxon>Pseudomonadati</taxon>
        <taxon>Pseudomonadota</taxon>
        <taxon>Betaproteobacteria</taxon>
        <taxon>Burkholderiales</taxon>
        <taxon>Burkholderiaceae</taxon>
        <taxon>Paraburkholderia</taxon>
    </lineage>
</organism>
<comment type="catalytic activity">
    <reaction evidence="11">
        <text>L-aspartate 4-semialdehyde + pyruvate = (2S,4S)-4-hydroxy-2,3,4,5-tetrahydrodipicolinate + H2O + H(+)</text>
        <dbReference type="Rhea" id="RHEA:34171"/>
        <dbReference type="ChEBI" id="CHEBI:15361"/>
        <dbReference type="ChEBI" id="CHEBI:15377"/>
        <dbReference type="ChEBI" id="CHEBI:15378"/>
        <dbReference type="ChEBI" id="CHEBI:67139"/>
        <dbReference type="ChEBI" id="CHEBI:537519"/>
        <dbReference type="EC" id="4.3.3.7"/>
    </reaction>
</comment>
<comment type="pathway">
    <text evidence="2">Amino-acid biosynthesis; L-lysine biosynthesis via DAP pathway; (S)-tetrahydrodipicolinate from L-aspartate: step 3/4.</text>
</comment>
<feature type="active site" description="Proton donor/acceptor" evidence="13">
    <location>
        <position position="135"/>
    </location>
</feature>
<dbReference type="InterPro" id="IPR013785">
    <property type="entry name" value="Aldolase_TIM"/>
</dbReference>
<dbReference type="PANTHER" id="PTHR12128">
    <property type="entry name" value="DIHYDRODIPICOLINATE SYNTHASE"/>
    <property type="match status" value="1"/>
</dbReference>
<keyword evidence="8" id="KW-0457">Lysine biosynthesis</keyword>
<name>A0AAQ1JWC6_9BURK</name>
<evidence type="ECO:0000256" key="13">
    <source>
        <dbReference type="PIRSR" id="PIRSR001365-1"/>
    </source>
</evidence>
<feature type="binding site" evidence="14">
    <location>
        <position position="200"/>
    </location>
    <ligand>
        <name>pyruvate</name>
        <dbReference type="ChEBI" id="CHEBI:15361"/>
    </ligand>
</feature>
<evidence type="ECO:0000256" key="1">
    <source>
        <dbReference type="ARBA" id="ARBA00003294"/>
    </source>
</evidence>
<evidence type="ECO:0000256" key="6">
    <source>
        <dbReference type="ARBA" id="ARBA00022605"/>
    </source>
</evidence>
<dbReference type="AlphaFoldDB" id="A0AAQ1JWC6"/>
<keyword evidence="9 12" id="KW-0456">Lyase</keyword>
<dbReference type="Gene3D" id="3.20.20.70">
    <property type="entry name" value="Aldolase class I"/>
    <property type="match status" value="1"/>
</dbReference>
<sequence>MLNRFEGIWLPIVTPMRRGEVDIDALQALTDHYVNAGIDGLVALSTTGEAALLDDVERAAALQAITDVAAQRVPVLAGVGGSDTRAFVREIHRLEHWDVTGFLVSAPAYVCPDQRGVAWHFEQIARATARPIVLYDVPHRTGVAIEAQTASDLADIDNIVAIKACVRERFDALGGSRLAMLCGSDDAFLDCLNAGGTGGILAGAHVCGDLLRDVLVLMKQSQHEAAAELFKRFVPVLRLLFSAPNPSAIKAMLALEGRLSHETRMPIASASPVLLTRLEIARAALDDLRAELALNA</sequence>
<evidence type="ECO:0000256" key="9">
    <source>
        <dbReference type="ARBA" id="ARBA00023239"/>
    </source>
</evidence>
<keyword evidence="10" id="KW-0704">Schiff base</keyword>
<evidence type="ECO:0000256" key="14">
    <source>
        <dbReference type="PIRSR" id="PIRSR001365-2"/>
    </source>
</evidence>
<dbReference type="PIRSF" id="PIRSF001365">
    <property type="entry name" value="DHDPS"/>
    <property type="match status" value="1"/>
</dbReference>
<dbReference type="EMBL" id="FNZM01000015">
    <property type="protein sequence ID" value="SEK06088.1"/>
    <property type="molecule type" value="Genomic_DNA"/>
</dbReference>
<comment type="similarity">
    <text evidence="3 12">Belongs to the DapA family.</text>
</comment>
<accession>A0AAQ1JWC6</accession>
<comment type="function">
    <text evidence="1">Catalyzes the condensation of (S)-aspartate-beta-semialdehyde [(S)-ASA] and pyruvate to 4-hydroxy-tetrahydrodipicolinate (HTPA).</text>
</comment>
<evidence type="ECO:0000256" key="3">
    <source>
        <dbReference type="ARBA" id="ARBA00007592"/>
    </source>
</evidence>
<evidence type="ECO:0000256" key="8">
    <source>
        <dbReference type="ARBA" id="ARBA00023154"/>
    </source>
</evidence>
<evidence type="ECO:0000256" key="5">
    <source>
        <dbReference type="ARBA" id="ARBA00022490"/>
    </source>
</evidence>
<dbReference type="Proteomes" id="UP000183529">
    <property type="component" value="Unassembled WGS sequence"/>
</dbReference>
<keyword evidence="5" id="KW-0963">Cytoplasm</keyword>
<evidence type="ECO:0000256" key="2">
    <source>
        <dbReference type="ARBA" id="ARBA00005120"/>
    </source>
</evidence>
<reference evidence="15 16" key="1">
    <citation type="submission" date="2016-10" db="EMBL/GenBank/DDBJ databases">
        <authorList>
            <person name="Varghese N."/>
            <person name="Submissions S."/>
        </authorList>
    </citation>
    <scope>NUCLEOTIDE SEQUENCE [LARGE SCALE GENOMIC DNA]</scope>
    <source>
        <strain evidence="15 16">LMG 22274</strain>
    </source>
</reference>
<dbReference type="RefSeq" id="WP_074985845.1">
    <property type="nucleotide sequence ID" value="NZ_CADFGN010000013.1"/>
</dbReference>
<evidence type="ECO:0000256" key="12">
    <source>
        <dbReference type="PIRNR" id="PIRNR001365"/>
    </source>
</evidence>
<dbReference type="EC" id="4.3.3.7" evidence="4"/>
<dbReference type="SUPFAM" id="SSF51569">
    <property type="entry name" value="Aldolase"/>
    <property type="match status" value="1"/>
</dbReference>
<comment type="caution">
    <text evidence="15">The sequence shown here is derived from an EMBL/GenBank/DDBJ whole genome shotgun (WGS) entry which is preliminary data.</text>
</comment>
<gene>
    <name evidence="15" type="ORF">SAMN05216550_11540</name>
</gene>
<proteinExistence type="inferred from homology"/>
<evidence type="ECO:0000256" key="10">
    <source>
        <dbReference type="ARBA" id="ARBA00023270"/>
    </source>
</evidence>
<dbReference type="GO" id="GO:0019877">
    <property type="term" value="P:diaminopimelate biosynthetic process"/>
    <property type="evidence" value="ECO:0007669"/>
    <property type="project" value="UniProtKB-KW"/>
</dbReference>
<dbReference type="InterPro" id="IPR005263">
    <property type="entry name" value="DapA"/>
</dbReference>
<dbReference type="CDD" id="cd00950">
    <property type="entry name" value="DHDPS"/>
    <property type="match status" value="1"/>
</dbReference>
<dbReference type="Pfam" id="PF00701">
    <property type="entry name" value="DHDPS"/>
    <property type="match status" value="1"/>
</dbReference>
<dbReference type="PRINTS" id="PR00146">
    <property type="entry name" value="DHPICSNTHASE"/>
</dbReference>
<dbReference type="InterPro" id="IPR002220">
    <property type="entry name" value="DapA-like"/>
</dbReference>
<feature type="binding site" evidence="14">
    <location>
        <position position="47"/>
    </location>
    <ligand>
        <name>pyruvate</name>
        <dbReference type="ChEBI" id="CHEBI:15361"/>
    </ligand>
</feature>
<evidence type="ECO:0000256" key="7">
    <source>
        <dbReference type="ARBA" id="ARBA00022915"/>
    </source>
</evidence>
<protein>
    <recommendedName>
        <fullName evidence="4">4-hydroxy-tetrahydrodipicolinate synthase</fullName>
        <ecNumber evidence="4">4.3.3.7</ecNumber>
    </recommendedName>
</protein>
<evidence type="ECO:0000256" key="11">
    <source>
        <dbReference type="ARBA" id="ARBA00047836"/>
    </source>
</evidence>
<dbReference type="SMART" id="SM01130">
    <property type="entry name" value="DHDPS"/>
    <property type="match status" value="1"/>
</dbReference>
<feature type="active site" description="Schiff-base intermediate with substrate" evidence="13">
    <location>
        <position position="163"/>
    </location>
</feature>
<keyword evidence="6" id="KW-0028">Amino-acid biosynthesis</keyword>
<evidence type="ECO:0000256" key="4">
    <source>
        <dbReference type="ARBA" id="ARBA00012086"/>
    </source>
</evidence>
<keyword evidence="7" id="KW-0220">Diaminopimelate biosynthesis</keyword>
<dbReference type="GO" id="GO:0009089">
    <property type="term" value="P:lysine biosynthetic process via diaminopimelate"/>
    <property type="evidence" value="ECO:0007669"/>
    <property type="project" value="InterPro"/>
</dbReference>
<evidence type="ECO:0000313" key="16">
    <source>
        <dbReference type="Proteomes" id="UP000183529"/>
    </source>
</evidence>
<evidence type="ECO:0000313" key="15">
    <source>
        <dbReference type="EMBL" id="SEK06088.1"/>
    </source>
</evidence>
<dbReference type="GO" id="GO:0008840">
    <property type="term" value="F:4-hydroxy-tetrahydrodipicolinate synthase activity"/>
    <property type="evidence" value="ECO:0007669"/>
    <property type="project" value="UniProtKB-EC"/>
</dbReference>